<name>A0ABR7QYK2_9GAMM</name>
<organism evidence="2 3">
    <name type="scientific">Frischella japonica</name>
    <dbReference type="NCBI Taxonomy" id="2741544"/>
    <lineage>
        <taxon>Bacteria</taxon>
        <taxon>Pseudomonadati</taxon>
        <taxon>Pseudomonadota</taxon>
        <taxon>Gammaproteobacteria</taxon>
        <taxon>Orbales</taxon>
        <taxon>Orbaceae</taxon>
        <taxon>Frischella</taxon>
    </lineage>
</organism>
<feature type="transmembrane region" description="Helical" evidence="1">
    <location>
        <begin position="37"/>
        <end position="60"/>
    </location>
</feature>
<reference evidence="2 3" key="1">
    <citation type="submission" date="2020-06" db="EMBL/GenBank/DDBJ databases">
        <title>Frischella cerana isolated from Apis cerana gut homogenate.</title>
        <authorList>
            <person name="Wolter L.A."/>
            <person name="Suenami S."/>
            <person name="Miyazaki R."/>
        </authorList>
    </citation>
    <scope>NUCLEOTIDE SEQUENCE [LARGE SCALE GENOMIC DNA]</scope>
    <source>
        <strain evidence="2 3">Ac13</strain>
    </source>
</reference>
<accession>A0ABR7QYK2</accession>
<comment type="caution">
    <text evidence="2">The sequence shown here is derived from an EMBL/GenBank/DDBJ whole genome shotgun (WGS) entry which is preliminary data.</text>
</comment>
<protein>
    <submittedName>
        <fullName evidence="2">Uncharacterized protein</fullName>
    </submittedName>
</protein>
<keyword evidence="1" id="KW-0472">Membrane</keyword>
<evidence type="ECO:0000313" key="2">
    <source>
        <dbReference type="EMBL" id="MBC9131277.1"/>
    </source>
</evidence>
<keyword evidence="3" id="KW-1185">Reference proteome</keyword>
<gene>
    <name evidence="2" type="ORF">FcAc13_08135</name>
</gene>
<dbReference type="Proteomes" id="UP000651208">
    <property type="component" value="Unassembled WGS sequence"/>
</dbReference>
<evidence type="ECO:0000256" key="1">
    <source>
        <dbReference type="SAM" id="Phobius"/>
    </source>
</evidence>
<keyword evidence="1" id="KW-1133">Transmembrane helix</keyword>
<evidence type="ECO:0000313" key="3">
    <source>
        <dbReference type="Proteomes" id="UP000651208"/>
    </source>
</evidence>
<feature type="transmembrane region" description="Helical" evidence="1">
    <location>
        <begin position="6"/>
        <end position="25"/>
    </location>
</feature>
<proteinExistence type="predicted"/>
<dbReference type="RefSeq" id="WP_187755708.1">
    <property type="nucleotide sequence ID" value="NZ_JABURY010000016.1"/>
</dbReference>
<keyword evidence="1" id="KW-0812">Transmembrane</keyword>
<sequence>MWLFWLFEILALIAVFVLIFLYCHWFKKRFWSFLKQYLKWIALVILAVWLLIAVLCWHHLYDATFCYFRGVSMKANTKYSLFLGECQIETPSGAYVPVQRARALPGNSEHHDDYQDYGYN</sequence>
<dbReference type="EMBL" id="JABURY010000016">
    <property type="protein sequence ID" value="MBC9131277.1"/>
    <property type="molecule type" value="Genomic_DNA"/>
</dbReference>